<reference evidence="1 2" key="1">
    <citation type="submission" date="2015-09" db="EMBL/GenBank/DDBJ databases">
        <title>Identification and resolution of microdiversity through metagenomic sequencing of parallel consortia.</title>
        <authorList>
            <person name="Nelson W.C."/>
            <person name="Romine M.F."/>
            <person name="Lindemann S.R."/>
        </authorList>
    </citation>
    <scope>NUCLEOTIDE SEQUENCE [LARGE SCALE GENOMIC DNA]</scope>
    <source>
        <strain evidence="1">Ana</strain>
    </source>
</reference>
<protein>
    <submittedName>
        <fullName evidence="1">Uncharacterized protein</fullName>
    </submittedName>
</protein>
<organism evidence="1 2">
    <name type="scientific">Phormidesmis priestleyi Ana</name>
    <dbReference type="NCBI Taxonomy" id="1666911"/>
    <lineage>
        <taxon>Bacteria</taxon>
        <taxon>Bacillati</taxon>
        <taxon>Cyanobacteriota</taxon>
        <taxon>Cyanophyceae</taxon>
        <taxon>Leptolyngbyales</taxon>
        <taxon>Leptolyngbyaceae</taxon>
        <taxon>Phormidesmis</taxon>
    </lineage>
</organism>
<proteinExistence type="predicted"/>
<name>A0A0P7ZIC6_9CYAN</name>
<sequence>MSNQQDQLPPLEIPKRMLPGAADALRHWHEHRPKMYTQLYQQGKLFDAAIAADEATFEDLNSIHNDLIKQGWDSSTAFVEARQIVRERYIHLPTEEDVPELATTESGIYIYQPEETG</sequence>
<dbReference type="Proteomes" id="UP000050465">
    <property type="component" value="Unassembled WGS sequence"/>
</dbReference>
<dbReference type="EMBL" id="LJZR01000053">
    <property type="protein sequence ID" value="KPQ32541.1"/>
    <property type="molecule type" value="Genomic_DNA"/>
</dbReference>
<evidence type="ECO:0000313" key="1">
    <source>
        <dbReference type="EMBL" id="KPQ32541.1"/>
    </source>
</evidence>
<accession>A0A0P7ZIC6</accession>
<evidence type="ECO:0000313" key="2">
    <source>
        <dbReference type="Proteomes" id="UP000050465"/>
    </source>
</evidence>
<comment type="caution">
    <text evidence="1">The sequence shown here is derived from an EMBL/GenBank/DDBJ whole genome shotgun (WGS) entry which is preliminary data.</text>
</comment>
<gene>
    <name evidence="1" type="ORF">HLUCCA11_21210</name>
</gene>
<dbReference type="AlphaFoldDB" id="A0A0P7ZIC6"/>
<dbReference type="STRING" id="1666911.HLUCCA11_21210"/>